<keyword evidence="3" id="KW-1185">Reference proteome</keyword>
<protein>
    <submittedName>
        <fullName evidence="2">Uncharacterized protein</fullName>
    </submittedName>
</protein>
<dbReference type="RefSeq" id="WP_208312717.1">
    <property type="nucleotide sequence ID" value="NZ_JAELYA010000002.1"/>
</dbReference>
<sequence>MKRLSRLGALLALAISPAAFAHGLFCECKALDAEQVRCVAGMSDGAAAPGATLDVIGYDGKVILPGKLGADSSLTFRRPPDEFYVLFDLGPGHTVEVDHSEINTL</sequence>
<evidence type="ECO:0000256" key="1">
    <source>
        <dbReference type="SAM" id="SignalP"/>
    </source>
</evidence>
<organism evidence="2 3">
    <name type="scientific">Pseudomonas schmalbachii</name>
    <dbReference type="NCBI Taxonomy" id="2816993"/>
    <lineage>
        <taxon>Bacteria</taxon>
        <taxon>Pseudomonadati</taxon>
        <taxon>Pseudomonadota</taxon>
        <taxon>Gammaproteobacteria</taxon>
        <taxon>Pseudomonadales</taxon>
        <taxon>Pseudomonadaceae</taxon>
        <taxon>Pseudomonas</taxon>
    </lineage>
</organism>
<proteinExistence type="predicted"/>
<name>A0ABS3TMH8_9PSED</name>
<comment type="caution">
    <text evidence="2">The sequence shown here is derived from an EMBL/GenBank/DDBJ whole genome shotgun (WGS) entry which is preliminary data.</text>
</comment>
<gene>
    <name evidence="2" type="ORF">JFY56_06510</name>
</gene>
<dbReference type="Proteomes" id="UP000669060">
    <property type="component" value="Unassembled WGS sequence"/>
</dbReference>
<feature type="chain" id="PRO_5046110508" evidence="1">
    <location>
        <begin position="22"/>
        <end position="105"/>
    </location>
</feature>
<evidence type="ECO:0000313" key="3">
    <source>
        <dbReference type="Proteomes" id="UP000669060"/>
    </source>
</evidence>
<dbReference type="EMBL" id="JAELYA010000002">
    <property type="protein sequence ID" value="MBO3274869.1"/>
    <property type="molecule type" value="Genomic_DNA"/>
</dbReference>
<accession>A0ABS3TMH8</accession>
<feature type="signal peptide" evidence="1">
    <location>
        <begin position="1"/>
        <end position="21"/>
    </location>
</feature>
<evidence type="ECO:0000313" key="2">
    <source>
        <dbReference type="EMBL" id="MBO3274869.1"/>
    </source>
</evidence>
<reference evidence="2 3" key="1">
    <citation type="submission" date="2020-12" db="EMBL/GenBank/DDBJ databases">
        <title>Pseudomonas schmalbachii sp. nov. isolated from millipede gut.</title>
        <authorList>
            <person name="Shelomi M."/>
        </authorList>
    </citation>
    <scope>NUCLEOTIDE SEQUENCE [LARGE SCALE GENOMIC DNA]</scope>
    <source>
        <strain evidence="2 3">Milli4</strain>
    </source>
</reference>
<keyword evidence="1" id="KW-0732">Signal</keyword>